<sequence>MSYFELSDVCFFGISPQLRPTLVYTFPVSYASLFMRNKIASMTQTLTPLLKLCIVQVHTSICLRVGVRFSEEEPCQEGVRQISK</sequence>
<keyword evidence="1" id="KW-1185">Reference proteome</keyword>
<dbReference type="Proteomes" id="UP000095283">
    <property type="component" value="Unplaced"/>
</dbReference>
<evidence type="ECO:0000313" key="1">
    <source>
        <dbReference type="Proteomes" id="UP000095283"/>
    </source>
</evidence>
<organism evidence="1 2">
    <name type="scientific">Heterorhabditis bacteriophora</name>
    <name type="common">Entomopathogenic nematode worm</name>
    <dbReference type="NCBI Taxonomy" id="37862"/>
    <lineage>
        <taxon>Eukaryota</taxon>
        <taxon>Metazoa</taxon>
        <taxon>Ecdysozoa</taxon>
        <taxon>Nematoda</taxon>
        <taxon>Chromadorea</taxon>
        <taxon>Rhabditida</taxon>
        <taxon>Rhabditina</taxon>
        <taxon>Rhabditomorpha</taxon>
        <taxon>Strongyloidea</taxon>
        <taxon>Heterorhabditidae</taxon>
        <taxon>Heterorhabditis</taxon>
    </lineage>
</organism>
<evidence type="ECO:0000313" key="2">
    <source>
        <dbReference type="WBParaSite" id="Hba_08405"/>
    </source>
</evidence>
<dbReference type="AlphaFoldDB" id="A0A1I7WT80"/>
<protein>
    <submittedName>
        <fullName evidence="2">Ovule protein</fullName>
    </submittedName>
</protein>
<name>A0A1I7WT80_HETBA</name>
<dbReference type="WBParaSite" id="Hba_08405">
    <property type="protein sequence ID" value="Hba_08405"/>
    <property type="gene ID" value="Hba_08405"/>
</dbReference>
<accession>A0A1I7WT80</accession>
<reference evidence="2" key="1">
    <citation type="submission" date="2016-11" db="UniProtKB">
        <authorList>
            <consortium name="WormBaseParasite"/>
        </authorList>
    </citation>
    <scope>IDENTIFICATION</scope>
</reference>
<proteinExistence type="predicted"/>